<keyword evidence="1" id="KW-0472">Membrane</keyword>
<reference evidence="2" key="1">
    <citation type="journal article" date="2020" name="bioRxiv">
        <title>Comparative genomics of Chlamydomonas.</title>
        <authorList>
            <person name="Craig R.J."/>
            <person name="Hasan A.R."/>
            <person name="Ness R.W."/>
            <person name="Keightley P.D."/>
        </authorList>
    </citation>
    <scope>NUCLEOTIDE SEQUENCE</scope>
    <source>
        <strain evidence="2">SAG 7.73</strain>
    </source>
</reference>
<sequence length="236" mass="25538">MYASDGAADSYSELRRATYRVSNLCTNVFLLCGMVVVLVLAFVDFDDVVYSSRMVLLILFVLLEGALCCVMAVRLHGGRKRQGKDGGGFAAVTFASVSLAAFFVYMAAVSFIAFPTVFDALFSLKLRYFSPDAPLANENPASSFGAAGNSAQKLHPKAWKGPVAMMDGNVIVKVYASQAAAVADRHNRAVIRSGLIVNRGAGSDVSPFTLWEHCTPEQQQAWREARLRLTSEHSVA</sequence>
<comment type="caution">
    <text evidence="2">The sequence shown here is derived from an EMBL/GenBank/DDBJ whole genome shotgun (WGS) entry which is preliminary data.</text>
</comment>
<feature type="transmembrane region" description="Helical" evidence="1">
    <location>
        <begin position="55"/>
        <end position="75"/>
    </location>
</feature>
<organism evidence="2 3">
    <name type="scientific">Chlamydomonas incerta</name>
    <dbReference type="NCBI Taxonomy" id="51695"/>
    <lineage>
        <taxon>Eukaryota</taxon>
        <taxon>Viridiplantae</taxon>
        <taxon>Chlorophyta</taxon>
        <taxon>core chlorophytes</taxon>
        <taxon>Chlorophyceae</taxon>
        <taxon>CS clade</taxon>
        <taxon>Chlamydomonadales</taxon>
        <taxon>Chlamydomonadaceae</taxon>
        <taxon>Chlamydomonas</taxon>
    </lineage>
</organism>
<feature type="transmembrane region" description="Helical" evidence="1">
    <location>
        <begin position="21"/>
        <end position="43"/>
    </location>
</feature>
<evidence type="ECO:0000313" key="2">
    <source>
        <dbReference type="EMBL" id="KAG2424944.1"/>
    </source>
</evidence>
<proteinExistence type="predicted"/>
<keyword evidence="1" id="KW-1133">Transmembrane helix</keyword>
<dbReference type="AlphaFoldDB" id="A0A835SDG4"/>
<keyword evidence="3" id="KW-1185">Reference proteome</keyword>
<dbReference type="Proteomes" id="UP000650467">
    <property type="component" value="Unassembled WGS sequence"/>
</dbReference>
<accession>A0A835SDG4</accession>
<evidence type="ECO:0000256" key="1">
    <source>
        <dbReference type="SAM" id="Phobius"/>
    </source>
</evidence>
<evidence type="ECO:0000313" key="3">
    <source>
        <dbReference type="Proteomes" id="UP000650467"/>
    </source>
</evidence>
<dbReference type="EMBL" id="JAEHOC010000060">
    <property type="protein sequence ID" value="KAG2424944.1"/>
    <property type="molecule type" value="Genomic_DNA"/>
</dbReference>
<name>A0A835SDG4_CHLIN</name>
<feature type="transmembrane region" description="Helical" evidence="1">
    <location>
        <begin position="87"/>
        <end position="114"/>
    </location>
</feature>
<gene>
    <name evidence="2" type="ORF">HXX76_014102</name>
</gene>
<protein>
    <submittedName>
        <fullName evidence="2">Uncharacterized protein</fullName>
    </submittedName>
</protein>
<keyword evidence="1" id="KW-0812">Transmembrane</keyword>